<dbReference type="Pfam" id="PF00583">
    <property type="entry name" value="Acetyltransf_1"/>
    <property type="match status" value="1"/>
</dbReference>
<sequence length="590" mass="64605">MMAQNAEERDPLDVRHMASLKHWGARPEHAGDGAMPREVAIECGWGRLIFGQTFDDPARLAAALDAEEKGRRDVALYIREPHVVLSHAPQSLFIDPSLTYRLPLRRFDGPHEALSGIVIRPLASEAEEAAINRIYLSRRMVPADAGFYWSQRDSETVVILVAEDIADGQIVGVVTGVDHRAAFGDPDNGASLWALAVDPQARRPGIGGALVIRLASHFKARGRSFMDLSVMHDNAEAIALYGKLGFEQVPVYCLKRKNPINEKLFIGPAQDEDLNIYARIIVDEARRRGIGVEVLDGAGGFFRLTYGGRSITCREALSELTSAVAMSRCDDKTVTRRVLAKAGLTVPEQIVAGDPAENTAFLERHGRIVVKPARGEQGRGVFVDISTEEGLADALKEVCALSDCPVLEQFVDGEDLRVVVIDHRVVAAAIRRPARIEGDGRHSVRDLIEKQSRRRAAATDGESAIPLDEETERCVRLAGYTLEDVPPANEAIVVRKAANLHTGGTIHDVTEQLHPALADAAVRAARALDMPVVGLDFMVTNHREPDYVIIEANERPGLANHEPQPTVERFVDLLFPQSRTQPRQDKGSAA</sequence>
<evidence type="ECO:0000256" key="1">
    <source>
        <dbReference type="PROSITE-ProRule" id="PRU00409"/>
    </source>
</evidence>
<dbReference type="SUPFAM" id="SSF55729">
    <property type="entry name" value="Acyl-CoA N-acyltransferases (Nat)"/>
    <property type="match status" value="1"/>
</dbReference>
<keyword evidence="5" id="KW-1185">Reference proteome</keyword>
<dbReference type="Gene3D" id="3.30.470.20">
    <property type="entry name" value="ATP-grasp fold, B domain"/>
    <property type="match status" value="2"/>
</dbReference>
<dbReference type="AlphaFoldDB" id="A0A1Y5SSU2"/>
<dbReference type="InterPro" id="IPR017534">
    <property type="entry name" value="GNAT-acetyltransferase"/>
</dbReference>
<dbReference type="InterPro" id="IPR000182">
    <property type="entry name" value="GNAT_dom"/>
</dbReference>
<dbReference type="CDD" id="cd04301">
    <property type="entry name" value="NAT_SF"/>
    <property type="match status" value="1"/>
</dbReference>
<dbReference type="InterPro" id="IPR013651">
    <property type="entry name" value="ATP-grasp_RimK-type"/>
</dbReference>
<protein>
    <submittedName>
        <fullName evidence="4">Cyanophycin synthetase</fullName>
        <ecNumber evidence="4">6.3.2.29</ecNumber>
    </submittedName>
</protein>
<dbReference type="GO" id="GO:0018169">
    <property type="term" value="F:ribosomal S6-glutamic acid ligase activity"/>
    <property type="evidence" value="ECO:0007669"/>
    <property type="project" value="TreeGrafter"/>
</dbReference>
<dbReference type="GO" id="GO:0009432">
    <property type="term" value="P:SOS response"/>
    <property type="evidence" value="ECO:0007669"/>
    <property type="project" value="TreeGrafter"/>
</dbReference>
<evidence type="ECO:0000313" key="5">
    <source>
        <dbReference type="Proteomes" id="UP000193200"/>
    </source>
</evidence>
<evidence type="ECO:0000259" key="2">
    <source>
        <dbReference type="PROSITE" id="PS50975"/>
    </source>
</evidence>
<dbReference type="GO" id="GO:0005737">
    <property type="term" value="C:cytoplasm"/>
    <property type="evidence" value="ECO:0007669"/>
    <property type="project" value="TreeGrafter"/>
</dbReference>
<dbReference type="Gene3D" id="3.40.630.30">
    <property type="match status" value="1"/>
</dbReference>
<feature type="domain" description="ATP-grasp" evidence="2">
    <location>
        <begin position="336"/>
        <end position="579"/>
    </location>
</feature>
<dbReference type="Pfam" id="PF08443">
    <property type="entry name" value="RimK"/>
    <property type="match status" value="1"/>
</dbReference>
<dbReference type="RefSeq" id="WP_217807883.1">
    <property type="nucleotide sequence ID" value="NZ_FWFR01000001.1"/>
</dbReference>
<dbReference type="GO" id="GO:0016747">
    <property type="term" value="F:acyltransferase activity, transferring groups other than amino-acyl groups"/>
    <property type="evidence" value="ECO:0007669"/>
    <property type="project" value="InterPro"/>
</dbReference>
<dbReference type="InParanoid" id="A0A1Y5SSU2"/>
<accession>A0A1Y5SSU2</accession>
<dbReference type="PROSITE" id="PS51186">
    <property type="entry name" value="GNAT"/>
    <property type="match status" value="1"/>
</dbReference>
<dbReference type="SUPFAM" id="SSF56059">
    <property type="entry name" value="Glutathione synthetase ATP-binding domain-like"/>
    <property type="match status" value="1"/>
</dbReference>
<dbReference type="NCBIfam" id="TIGR03103">
    <property type="entry name" value="trio_acet_GNAT"/>
    <property type="match status" value="1"/>
</dbReference>
<evidence type="ECO:0000313" key="4">
    <source>
        <dbReference type="EMBL" id="SLN45684.1"/>
    </source>
</evidence>
<dbReference type="PROSITE" id="PS50975">
    <property type="entry name" value="ATP_GRASP"/>
    <property type="match status" value="1"/>
</dbReference>
<organism evidence="4 5">
    <name type="scientific">Oceanibacterium hippocampi</name>
    <dbReference type="NCBI Taxonomy" id="745714"/>
    <lineage>
        <taxon>Bacteria</taxon>
        <taxon>Pseudomonadati</taxon>
        <taxon>Pseudomonadota</taxon>
        <taxon>Alphaproteobacteria</taxon>
        <taxon>Sneathiellales</taxon>
        <taxon>Sneathiellaceae</taxon>
        <taxon>Oceanibacterium</taxon>
    </lineage>
</organism>
<reference evidence="4 5" key="1">
    <citation type="submission" date="2017-03" db="EMBL/GenBank/DDBJ databases">
        <authorList>
            <person name="Afonso C.L."/>
            <person name="Miller P.J."/>
            <person name="Scott M.A."/>
            <person name="Spackman E."/>
            <person name="Goraichik I."/>
            <person name="Dimitrov K.M."/>
            <person name="Suarez D.L."/>
            <person name="Swayne D.E."/>
        </authorList>
    </citation>
    <scope>NUCLEOTIDE SEQUENCE [LARGE SCALE GENOMIC DNA]</scope>
    <source>
        <strain evidence="4 5">CECT 7691</strain>
    </source>
</reference>
<dbReference type="Proteomes" id="UP000193200">
    <property type="component" value="Unassembled WGS sequence"/>
</dbReference>
<dbReference type="PANTHER" id="PTHR21621">
    <property type="entry name" value="RIBOSOMAL PROTEIN S6 MODIFICATION PROTEIN"/>
    <property type="match status" value="1"/>
</dbReference>
<dbReference type="EMBL" id="FWFR01000001">
    <property type="protein sequence ID" value="SLN45684.1"/>
    <property type="molecule type" value="Genomic_DNA"/>
</dbReference>
<proteinExistence type="predicted"/>
<dbReference type="InterPro" id="IPR016181">
    <property type="entry name" value="Acyl_CoA_acyltransferase"/>
</dbReference>
<dbReference type="InterPro" id="IPR011761">
    <property type="entry name" value="ATP-grasp"/>
</dbReference>
<keyword evidence="1" id="KW-0067">ATP-binding</keyword>
<dbReference type="EC" id="6.3.2.29" evidence="4"/>
<gene>
    <name evidence="4" type="primary">cphA</name>
    <name evidence="4" type="ORF">OCH7691_01973</name>
</gene>
<dbReference type="GO" id="GO:0046872">
    <property type="term" value="F:metal ion binding"/>
    <property type="evidence" value="ECO:0007669"/>
    <property type="project" value="InterPro"/>
</dbReference>
<dbReference type="GO" id="GO:0005524">
    <property type="term" value="F:ATP binding"/>
    <property type="evidence" value="ECO:0007669"/>
    <property type="project" value="UniProtKB-UniRule"/>
</dbReference>
<keyword evidence="1" id="KW-0547">Nucleotide-binding</keyword>
<dbReference type="PANTHER" id="PTHR21621:SF0">
    <property type="entry name" value="BETA-CITRYLGLUTAMATE SYNTHASE B-RELATED"/>
    <property type="match status" value="1"/>
</dbReference>
<name>A0A1Y5SSU2_9PROT</name>
<keyword evidence="4" id="KW-0436">Ligase</keyword>
<dbReference type="GO" id="GO:0071160">
    <property type="term" value="F:cyanophycin synthetase activity (L-aspartate-adding)"/>
    <property type="evidence" value="ECO:0007669"/>
    <property type="project" value="UniProtKB-EC"/>
</dbReference>
<evidence type="ECO:0000259" key="3">
    <source>
        <dbReference type="PROSITE" id="PS51186"/>
    </source>
</evidence>
<feature type="domain" description="N-acetyltransferase" evidence="3">
    <location>
        <begin position="117"/>
        <end position="267"/>
    </location>
</feature>